<keyword evidence="3" id="KW-1185">Reference proteome</keyword>
<evidence type="ECO:0000313" key="3">
    <source>
        <dbReference type="Proteomes" id="UP001157114"/>
    </source>
</evidence>
<dbReference type="InterPro" id="IPR008983">
    <property type="entry name" value="Tumour_necrosis_fac-like_dom"/>
</dbReference>
<dbReference type="InterPro" id="IPR050149">
    <property type="entry name" value="Collagen_superfamily"/>
</dbReference>
<feature type="region of interest" description="Disordered" evidence="1">
    <location>
        <begin position="22"/>
        <end position="134"/>
    </location>
</feature>
<dbReference type="EMBL" id="BSSQ01000028">
    <property type="protein sequence ID" value="GLX71248.1"/>
    <property type="molecule type" value="Genomic_DNA"/>
</dbReference>
<dbReference type="PANTHER" id="PTHR24023">
    <property type="entry name" value="COLLAGEN ALPHA"/>
    <property type="match status" value="1"/>
</dbReference>
<dbReference type="InterPro" id="IPR008160">
    <property type="entry name" value="Collagen"/>
</dbReference>
<evidence type="ECO:0008006" key="4">
    <source>
        <dbReference type="Google" id="ProtNLM"/>
    </source>
</evidence>
<protein>
    <recommendedName>
        <fullName evidence="4">Collagen-like protein</fullName>
    </recommendedName>
</protein>
<proteinExistence type="predicted"/>
<organism evidence="2 3">
    <name type="scientific">Paenibacillus glycanilyticus</name>
    <dbReference type="NCBI Taxonomy" id="126569"/>
    <lineage>
        <taxon>Bacteria</taxon>
        <taxon>Bacillati</taxon>
        <taxon>Bacillota</taxon>
        <taxon>Bacilli</taxon>
        <taxon>Bacillales</taxon>
        <taxon>Paenibacillaceae</taxon>
        <taxon>Paenibacillus</taxon>
    </lineage>
</organism>
<evidence type="ECO:0000313" key="2">
    <source>
        <dbReference type="EMBL" id="GLX71248.1"/>
    </source>
</evidence>
<sequence length="278" mass="27260">MGCLKKRRKHVGKKRHKRCCRKIIVKKIIKGTRGPRGPQGTSGDPGAQGLPGPQGATGLQGPQGHSGPSGLTGPAGLTGSTGLTGPSGLTGPAGSTGPTGPTGATGPAGPQGLIGLTGATGPTGPEGPPFIPSSLFVSSTLEQNIPSGPQGGGEGGAVSFNNSVINGTALTFSGPSAITIVEDGVYSIVWEISPLAPIEPGSGISVFALFADSLLVAGSNYGSPNNANPYTGQVIASLGSGTTLTLNRFDDTGGGVVLNATILGNPIINASIVIIKIG</sequence>
<dbReference type="Gene3D" id="2.60.120.40">
    <property type="match status" value="1"/>
</dbReference>
<dbReference type="Pfam" id="PF01391">
    <property type="entry name" value="Collagen"/>
    <property type="match status" value="1"/>
</dbReference>
<evidence type="ECO:0000256" key="1">
    <source>
        <dbReference type="SAM" id="MobiDB-lite"/>
    </source>
</evidence>
<gene>
    <name evidence="2" type="ORF">MU1_55970</name>
</gene>
<name>A0ABQ6GK84_9BACL</name>
<dbReference type="PANTHER" id="PTHR24023:SF1082">
    <property type="entry name" value="COLLAGEN TRIPLE HELIX REPEAT"/>
    <property type="match status" value="1"/>
</dbReference>
<feature type="compositionally biased region" description="Low complexity" evidence="1">
    <location>
        <begin position="45"/>
        <end position="123"/>
    </location>
</feature>
<reference evidence="2 3" key="1">
    <citation type="submission" date="2023-03" db="EMBL/GenBank/DDBJ databases">
        <title>Draft genome sequence of the bacteria which degrade cell wall of Tricholomamatutake.</title>
        <authorList>
            <person name="Konishi Y."/>
            <person name="Fukuta Y."/>
            <person name="Shirasaka N."/>
        </authorList>
    </citation>
    <scope>NUCLEOTIDE SEQUENCE [LARGE SCALE GENOMIC DNA]</scope>
    <source>
        <strain evidence="3">mu1</strain>
    </source>
</reference>
<comment type="caution">
    <text evidence="2">The sequence shown here is derived from an EMBL/GenBank/DDBJ whole genome shotgun (WGS) entry which is preliminary data.</text>
</comment>
<dbReference type="Proteomes" id="UP001157114">
    <property type="component" value="Unassembled WGS sequence"/>
</dbReference>
<accession>A0ABQ6GK84</accession>